<protein>
    <submittedName>
        <fullName evidence="8">Metal transporter Nramp6</fullName>
    </submittedName>
</protein>
<comment type="subcellular location">
    <subcellularLocation>
        <location evidence="1">Membrane</location>
        <topology evidence="1">Multi-pass membrane protein</topology>
    </subcellularLocation>
</comment>
<evidence type="ECO:0000256" key="6">
    <source>
        <dbReference type="SAM" id="MobiDB-lite"/>
    </source>
</evidence>
<proteinExistence type="predicted"/>
<accession>A0A2V3J4K7</accession>
<evidence type="ECO:0000256" key="2">
    <source>
        <dbReference type="ARBA" id="ARBA00022448"/>
    </source>
</evidence>
<feature type="region of interest" description="Disordered" evidence="6">
    <location>
        <begin position="518"/>
        <end position="537"/>
    </location>
</feature>
<feature type="transmembrane region" description="Helical" evidence="7">
    <location>
        <begin position="374"/>
        <end position="396"/>
    </location>
</feature>
<evidence type="ECO:0000256" key="1">
    <source>
        <dbReference type="ARBA" id="ARBA00004141"/>
    </source>
</evidence>
<evidence type="ECO:0000313" key="8">
    <source>
        <dbReference type="EMBL" id="PXF49052.1"/>
    </source>
</evidence>
<evidence type="ECO:0000256" key="4">
    <source>
        <dbReference type="ARBA" id="ARBA00022989"/>
    </source>
</evidence>
<feature type="transmembrane region" description="Helical" evidence="7">
    <location>
        <begin position="121"/>
        <end position="140"/>
    </location>
</feature>
<dbReference type="GO" id="GO:0005886">
    <property type="term" value="C:plasma membrane"/>
    <property type="evidence" value="ECO:0007669"/>
    <property type="project" value="TreeGrafter"/>
</dbReference>
<dbReference type="GO" id="GO:0034755">
    <property type="term" value="P:iron ion transmembrane transport"/>
    <property type="evidence" value="ECO:0007669"/>
    <property type="project" value="TreeGrafter"/>
</dbReference>
<evidence type="ECO:0000256" key="7">
    <source>
        <dbReference type="SAM" id="Phobius"/>
    </source>
</evidence>
<comment type="caution">
    <text evidence="8">The sequence shown here is derived from an EMBL/GenBank/DDBJ whole genome shotgun (WGS) entry which is preliminary data.</text>
</comment>
<name>A0A2V3J4K7_9FLOR</name>
<evidence type="ECO:0000313" key="9">
    <source>
        <dbReference type="Proteomes" id="UP000247409"/>
    </source>
</evidence>
<keyword evidence="9" id="KW-1185">Reference proteome</keyword>
<feature type="transmembrane region" description="Helical" evidence="7">
    <location>
        <begin position="403"/>
        <end position="423"/>
    </location>
</feature>
<feature type="transmembrane region" description="Helical" evidence="7">
    <location>
        <begin position="184"/>
        <end position="202"/>
    </location>
</feature>
<dbReference type="GO" id="GO:0015086">
    <property type="term" value="F:cadmium ion transmembrane transporter activity"/>
    <property type="evidence" value="ECO:0007669"/>
    <property type="project" value="TreeGrafter"/>
</dbReference>
<keyword evidence="3 7" id="KW-0812">Transmembrane</keyword>
<sequence>MTPPGLDGTIPPPPSPRSPFVSRAAITSTDEHQQRPPRPRQFPDFVTTFGLPCLIAVAAIDPGNLEVDLQAGHALGYTLIWVILFSSILGCVLQALVAHLTICSGKPLATLIAQVYKGDRLLAYSLFAVAEVSVIAFDVAEVVGTAVALQLLFGWPLWFGMLFSSLDTMLVLVMQRKGMTKVEFFIELLLFLLAACLFYELVLSKPDVFSMLQGSVVPSLGSDPQKGAILGVGVLGSVVMSHNLFLHSWLVYDREKSDDVVLPDSTPHRNTPRHMREACHYATTEAAAIFVATFFINACVISITAALPENELRSLVDIGLEDAGALLARVLGGFASTAWAIALLCSGHAATVTGALASQAVCEGFLDLPEEGSFVLVMAVRAVAIIPALAAALIAGEESADKLIVLSQVVLSLALPFAVIPMFKLLISVDRSSRHGIISKKMLAAGYVAFAFLVAANIYVFSDMVKQINELFGCFVAFLTCGIAIFSAYLIVKLIITPVQLTETLTAVEWNAGTNETRPLLTGAEPDNRIKGTKSTT</sequence>
<feature type="region of interest" description="Disordered" evidence="6">
    <location>
        <begin position="1"/>
        <end position="20"/>
    </location>
</feature>
<feature type="transmembrane region" description="Helical" evidence="7">
    <location>
        <begin position="443"/>
        <end position="460"/>
    </location>
</feature>
<dbReference type="EMBL" id="NBIV01000009">
    <property type="protein sequence ID" value="PXF49052.1"/>
    <property type="molecule type" value="Genomic_DNA"/>
</dbReference>
<feature type="transmembrane region" description="Helical" evidence="7">
    <location>
        <begin position="227"/>
        <end position="246"/>
    </location>
</feature>
<dbReference type="InterPro" id="IPR001046">
    <property type="entry name" value="NRAMP_fam"/>
</dbReference>
<keyword evidence="4 7" id="KW-1133">Transmembrane helix</keyword>
<dbReference type="AlphaFoldDB" id="A0A2V3J4K7"/>
<dbReference type="STRING" id="448386.A0A2V3J4K7"/>
<organism evidence="8 9">
    <name type="scientific">Gracilariopsis chorda</name>
    <dbReference type="NCBI Taxonomy" id="448386"/>
    <lineage>
        <taxon>Eukaryota</taxon>
        <taxon>Rhodophyta</taxon>
        <taxon>Florideophyceae</taxon>
        <taxon>Rhodymeniophycidae</taxon>
        <taxon>Gracilariales</taxon>
        <taxon>Gracilariaceae</taxon>
        <taxon>Gracilariopsis</taxon>
    </lineage>
</organism>
<dbReference type="NCBIfam" id="NF037982">
    <property type="entry name" value="Nramp_1"/>
    <property type="match status" value="1"/>
</dbReference>
<dbReference type="GO" id="GO:0005384">
    <property type="term" value="F:manganese ion transmembrane transporter activity"/>
    <property type="evidence" value="ECO:0007669"/>
    <property type="project" value="TreeGrafter"/>
</dbReference>
<dbReference type="PANTHER" id="PTHR11706">
    <property type="entry name" value="SOLUTE CARRIER PROTEIN FAMILY 11 MEMBER"/>
    <property type="match status" value="1"/>
</dbReference>
<keyword evidence="2" id="KW-0813">Transport</keyword>
<evidence type="ECO:0000256" key="5">
    <source>
        <dbReference type="ARBA" id="ARBA00023136"/>
    </source>
</evidence>
<dbReference type="PANTHER" id="PTHR11706:SF33">
    <property type="entry name" value="NATURAL RESISTANCE-ASSOCIATED MACROPHAGE PROTEIN 2"/>
    <property type="match status" value="1"/>
</dbReference>
<feature type="transmembrane region" description="Helical" evidence="7">
    <location>
        <begin position="286"/>
        <end position="307"/>
    </location>
</feature>
<dbReference type="Pfam" id="PF01566">
    <property type="entry name" value="Nramp"/>
    <property type="match status" value="1"/>
</dbReference>
<dbReference type="OrthoDB" id="409173at2759"/>
<reference evidence="8 9" key="1">
    <citation type="journal article" date="2018" name="Mol. Biol. Evol.">
        <title>Analysis of the draft genome of the red seaweed Gracilariopsis chorda provides insights into genome size evolution in Rhodophyta.</title>
        <authorList>
            <person name="Lee J."/>
            <person name="Yang E.C."/>
            <person name="Graf L."/>
            <person name="Yang J.H."/>
            <person name="Qiu H."/>
            <person name="Zel Zion U."/>
            <person name="Chan C.X."/>
            <person name="Stephens T.G."/>
            <person name="Weber A.P.M."/>
            <person name="Boo G.H."/>
            <person name="Boo S.M."/>
            <person name="Kim K.M."/>
            <person name="Shin Y."/>
            <person name="Jung M."/>
            <person name="Lee S.J."/>
            <person name="Yim H.S."/>
            <person name="Lee J.H."/>
            <person name="Bhattacharya D."/>
            <person name="Yoon H.S."/>
        </authorList>
    </citation>
    <scope>NUCLEOTIDE SEQUENCE [LARGE SCALE GENOMIC DNA]</scope>
    <source>
        <strain evidence="8 9">SKKU-2015</strain>
        <tissue evidence="8">Whole body</tissue>
    </source>
</reference>
<dbReference type="PRINTS" id="PR00447">
    <property type="entry name" value="NATRESASSCMP"/>
</dbReference>
<gene>
    <name evidence="8" type="ORF">BWQ96_01190</name>
</gene>
<keyword evidence="5 7" id="KW-0472">Membrane</keyword>
<feature type="transmembrane region" description="Helical" evidence="7">
    <location>
        <begin position="152"/>
        <end position="172"/>
    </location>
</feature>
<dbReference type="Proteomes" id="UP000247409">
    <property type="component" value="Unassembled WGS sequence"/>
</dbReference>
<evidence type="ECO:0000256" key="3">
    <source>
        <dbReference type="ARBA" id="ARBA00022692"/>
    </source>
</evidence>
<feature type="transmembrane region" description="Helical" evidence="7">
    <location>
        <begin position="472"/>
        <end position="492"/>
    </location>
</feature>
<feature type="transmembrane region" description="Helical" evidence="7">
    <location>
        <begin position="80"/>
        <end position="100"/>
    </location>
</feature>